<feature type="transmembrane region" description="Helical" evidence="5">
    <location>
        <begin position="122"/>
        <end position="142"/>
    </location>
</feature>
<dbReference type="RefSeq" id="WP_221251980.1">
    <property type="nucleotide sequence ID" value="NZ_AP024355.1"/>
</dbReference>
<evidence type="ECO:0000259" key="6">
    <source>
        <dbReference type="PROSITE" id="PS51007"/>
    </source>
</evidence>
<gene>
    <name evidence="7" type="ORF">DESUT3_15860</name>
</gene>
<reference evidence="7 8" key="2">
    <citation type="journal article" date="2021" name="Int. J. Syst. Evol. Microbiol.">
        <title>Isolation and Polyphasic Characterization of Desulfuromonas versatilis sp. Nov., an Electrogenic Bacteria Capable of Versatile Metabolism Isolated from a Graphene Oxide-Reducing Enrichment Culture.</title>
        <authorList>
            <person name="Xie L."/>
            <person name="Yoshida N."/>
            <person name="Ishii S."/>
            <person name="Meng L."/>
        </authorList>
    </citation>
    <scope>NUCLEOTIDE SEQUENCE [LARGE SCALE GENOMIC DNA]</scope>
    <source>
        <strain evidence="7 8">NIT-T3</strain>
    </source>
</reference>
<keyword evidence="5" id="KW-0472">Membrane</keyword>
<dbReference type="SUPFAM" id="SSF46626">
    <property type="entry name" value="Cytochrome c"/>
    <property type="match status" value="1"/>
</dbReference>
<proteinExistence type="predicted"/>
<keyword evidence="5" id="KW-1133">Transmembrane helix</keyword>
<sequence>MLAMVFWVSAGASVGAADALRGEALFVGTASFANGGAPCLGCHGIAGAGLGKAAGANYGPDLTALFEDFGEEGVMAVLEDLSFPSMEAIYAARPLTEQERDDLSAFFAEVSGQQAAGIGGRLTLDVAIASLAFFALVAMLGWRRLKGVRQPLVERTRKGKVK</sequence>
<evidence type="ECO:0000313" key="7">
    <source>
        <dbReference type="EMBL" id="BCR04517.1"/>
    </source>
</evidence>
<dbReference type="Gene3D" id="1.10.760.10">
    <property type="entry name" value="Cytochrome c-like domain"/>
    <property type="match status" value="1"/>
</dbReference>
<evidence type="ECO:0000256" key="4">
    <source>
        <dbReference type="PROSITE-ProRule" id="PRU00433"/>
    </source>
</evidence>
<dbReference type="InterPro" id="IPR036909">
    <property type="entry name" value="Cyt_c-like_dom_sf"/>
</dbReference>
<keyword evidence="3 4" id="KW-0408">Iron</keyword>
<dbReference type="InterPro" id="IPR009056">
    <property type="entry name" value="Cyt_c-like_dom"/>
</dbReference>
<accession>A0ABN6DWN5</accession>
<reference evidence="7 8" key="1">
    <citation type="journal article" date="2016" name="C (Basel)">
        <title>Selective Growth of and Electricity Production by Marine Exoelectrogenic Bacteria in Self-Aggregated Hydrogel of Microbially Reduced Graphene Oxide.</title>
        <authorList>
            <person name="Yoshida N."/>
            <person name="Goto Y."/>
            <person name="Miyata Y."/>
        </authorList>
    </citation>
    <scope>NUCLEOTIDE SEQUENCE [LARGE SCALE GENOMIC DNA]</scope>
    <source>
        <strain evidence="7 8">NIT-T3</strain>
    </source>
</reference>
<name>A0ABN6DWN5_9BACT</name>
<evidence type="ECO:0000256" key="1">
    <source>
        <dbReference type="ARBA" id="ARBA00022617"/>
    </source>
</evidence>
<keyword evidence="1 4" id="KW-0349">Heme</keyword>
<keyword evidence="2 4" id="KW-0479">Metal-binding</keyword>
<keyword evidence="5" id="KW-0812">Transmembrane</keyword>
<evidence type="ECO:0000313" key="8">
    <source>
        <dbReference type="Proteomes" id="UP001319827"/>
    </source>
</evidence>
<dbReference type="EMBL" id="AP024355">
    <property type="protein sequence ID" value="BCR04517.1"/>
    <property type="molecule type" value="Genomic_DNA"/>
</dbReference>
<dbReference type="Proteomes" id="UP001319827">
    <property type="component" value="Chromosome"/>
</dbReference>
<feature type="domain" description="Cytochrome c" evidence="6">
    <location>
        <begin position="17"/>
        <end position="111"/>
    </location>
</feature>
<evidence type="ECO:0000256" key="5">
    <source>
        <dbReference type="SAM" id="Phobius"/>
    </source>
</evidence>
<protein>
    <recommendedName>
        <fullName evidence="6">Cytochrome c domain-containing protein</fullName>
    </recommendedName>
</protein>
<organism evidence="7 8">
    <name type="scientific">Desulfuromonas versatilis</name>
    <dbReference type="NCBI Taxonomy" id="2802975"/>
    <lineage>
        <taxon>Bacteria</taxon>
        <taxon>Pseudomonadati</taxon>
        <taxon>Thermodesulfobacteriota</taxon>
        <taxon>Desulfuromonadia</taxon>
        <taxon>Desulfuromonadales</taxon>
        <taxon>Desulfuromonadaceae</taxon>
        <taxon>Desulfuromonas</taxon>
    </lineage>
</organism>
<evidence type="ECO:0000256" key="2">
    <source>
        <dbReference type="ARBA" id="ARBA00022723"/>
    </source>
</evidence>
<keyword evidence="8" id="KW-1185">Reference proteome</keyword>
<dbReference type="PROSITE" id="PS51007">
    <property type="entry name" value="CYTC"/>
    <property type="match status" value="1"/>
</dbReference>
<evidence type="ECO:0000256" key="3">
    <source>
        <dbReference type="ARBA" id="ARBA00023004"/>
    </source>
</evidence>
<dbReference type="Pfam" id="PF00034">
    <property type="entry name" value="Cytochrom_C"/>
    <property type="match status" value="1"/>
</dbReference>